<keyword evidence="6" id="KW-0130">Cell adhesion</keyword>
<keyword evidence="7" id="KW-1015">Disulfide bond</keyword>
<dbReference type="Pfam" id="PF03662">
    <property type="entry name" value="Glyco_hydro_79n"/>
    <property type="match status" value="2"/>
</dbReference>
<dbReference type="GO" id="GO:0005615">
    <property type="term" value="C:extracellular space"/>
    <property type="evidence" value="ECO:0007669"/>
    <property type="project" value="TreeGrafter"/>
</dbReference>
<evidence type="ECO:0000256" key="4">
    <source>
        <dbReference type="ARBA" id="ARBA00022729"/>
    </source>
</evidence>
<evidence type="ECO:0000256" key="11">
    <source>
        <dbReference type="ARBA" id="ARBA00040414"/>
    </source>
</evidence>
<evidence type="ECO:0000256" key="6">
    <source>
        <dbReference type="ARBA" id="ARBA00022889"/>
    </source>
</evidence>
<gene>
    <name evidence="12" type="primary">HPSE</name>
</gene>
<evidence type="ECO:0000256" key="10">
    <source>
        <dbReference type="ARBA" id="ARBA00039100"/>
    </source>
</evidence>
<reference evidence="12" key="2">
    <citation type="submission" date="2025-09" db="UniProtKB">
        <authorList>
            <consortium name="Ensembl"/>
        </authorList>
    </citation>
    <scope>IDENTIFICATION</scope>
</reference>
<name>A0A8C5M1M2_9ANUR</name>
<accession>A0A8C5M1M2</accession>
<dbReference type="GeneTree" id="ENSGT00390000004874"/>
<evidence type="ECO:0000256" key="3">
    <source>
        <dbReference type="ARBA" id="ARBA00022525"/>
    </source>
</evidence>
<keyword evidence="4" id="KW-0732">Signal</keyword>
<comment type="catalytic activity">
    <reaction evidence="9">
        <text>endohydrolysis of (1-&gt;4)-beta-D-glycosidic bonds of heparan sulfate chains in heparan sulfate proteoglycan.</text>
        <dbReference type="EC" id="3.2.1.166"/>
    </reaction>
</comment>
<evidence type="ECO:0000256" key="8">
    <source>
        <dbReference type="ARBA" id="ARBA00023180"/>
    </source>
</evidence>
<dbReference type="Ensembl" id="ENSLLET00000007778.1">
    <property type="protein sequence ID" value="ENSLLEP00000007472.1"/>
    <property type="gene ID" value="ENSLLEG00000004732.1"/>
</dbReference>
<evidence type="ECO:0000256" key="5">
    <source>
        <dbReference type="ARBA" id="ARBA00022801"/>
    </source>
</evidence>
<sequence>MTFLLSHWAGNHIPVMRPATCLLIWAGALLNVGTVSTRDVVELKLDLKNGSKYSLNQRFLSVTIDASLVSNPKYIEFLWSQKLITLARGLSPAYLRFGGTKSDFLLFDPESNVLSKESLYWNKTTDQDSCDGDLPFELQQTLMSQWPLQERRILEEANNNKYTNSTITRSTIDLLYRFANCSNLHLIYGLNALLRKENGEWNSSNAKLLIDYCASKNYSMSWELGNEQGSPLWQAPVSTCLLCLIINPARFIGLKKSWLEPNSFRRKSGIYIDGSQLGKDFVKLHNLLMNYSMYRDVGVFGPDIGRSHKTSKMLKRFLKTGGEAIDSVTFHQYYVDGKNASKSDFLSADILDSLVSTIQTMLKIVNEAVPGKHVFLGETSSAYGGGSPGLSDTYIDGFMWLDKLGISAKYGIDVVMRQALFGKGSYNLVDSNFEPLPDYWLSLLFKKLVGPIVLNATFVAPENYYVRTLRVYMHCTNVDNPNYTVGDVTLYAINLHNRSKHMNLPSIFSANVVDEYLLLPEWDEGLLSKSVLLNGNRLKMVDDKTLPQLQGKTLKPGSLLVLPPVSFGFFVVRNAKASACL</sequence>
<reference evidence="12" key="1">
    <citation type="submission" date="2025-08" db="UniProtKB">
        <authorList>
            <consortium name="Ensembl"/>
        </authorList>
    </citation>
    <scope>IDENTIFICATION</scope>
</reference>
<keyword evidence="13" id="KW-1185">Reference proteome</keyword>
<organism evidence="12 13">
    <name type="scientific">Leptobrachium leishanense</name>
    <name type="common">Leishan spiny toad</name>
    <dbReference type="NCBI Taxonomy" id="445787"/>
    <lineage>
        <taxon>Eukaryota</taxon>
        <taxon>Metazoa</taxon>
        <taxon>Chordata</taxon>
        <taxon>Craniata</taxon>
        <taxon>Vertebrata</taxon>
        <taxon>Euteleostomi</taxon>
        <taxon>Amphibia</taxon>
        <taxon>Batrachia</taxon>
        <taxon>Anura</taxon>
        <taxon>Pelobatoidea</taxon>
        <taxon>Megophryidae</taxon>
        <taxon>Leptobrachium</taxon>
    </lineage>
</organism>
<dbReference type="PANTHER" id="PTHR46145">
    <property type="entry name" value="HEPARANASE"/>
    <property type="match status" value="1"/>
</dbReference>
<evidence type="ECO:0000256" key="2">
    <source>
        <dbReference type="ARBA" id="ARBA00009800"/>
    </source>
</evidence>
<dbReference type="InterPro" id="IPR017853">
    <property type="entry name" value="GH"/>
</dbReference>
<dbReference type="AlphaFoldDB" id="A0A8C5M1M2"/>
<keyword evidence="3" id="KW-0964">Secreted</keyword>
<keyword evidence="5" id="KW-0378">Hydrolase</keyword>
<evidence type="ECO:0000313" key="12">
    <source>
        <dbReference type="Ensembl" id="ENSLLEP00000007472.1"/>
    </source>
</evidence>
<evidence type="ECO:0000256" key="1">
    <source>
        <dbReference type="ARBA" id="ARBA00004613"/>
    </source>
</evidence>
<evidence type="ECO:0000256" key="7">
    <source>
        <dbReference type="ARBA" id="ARBA00023157"/>
    </source>
</evidence>
<dbReference type="EC" id="3.2.1.166" evidence="10"/>
<protein>
    <recommendedName>
        <fullName evidence="11">Heparanase</fullName>
        <ecNumber evidence="10">3.2.1.166</ecNumber>
    </recommendedName>
</protein>
<dbReference type="GO" id="GO:0031012">
    <property type="term" value="C:extracellular matrix"/>
    <property type="evidence" value="ECO:0007669"/>
    <property type="project" value="TreeGrafter"/>
</dbReference>
<comment type="similarity">
    <text evidence="2">Belongs to the glycosyl hydrolase 79 family.</text>
</comment>
<proteinExistence type="inferred from homology"/>
<dbReference type="InterPro" id="IPR005199">
    <property type="entry name" value="Glyco_hydro_79"/>
</dbReference>
<dbReference type="PANTHER" id="PTHR46145:SF3">
    <property type="entry name" value="HEPARANASE"/>
    <property type="match status" value="1"/>
</dbReference>
<dbReference type="Gene3D" id="3.20.20.80">
    <property type="entry name" value="Glycosidases"/>
    <property type="match status" value="1"/>
</dbReference>
<keyword evidence="8" id="KW-0325">Glycoprotein</keyword>
<dbReference type="OrthoDB" id="726732at2759"/>
<dbReference type="GO" id="GO:0007160">
    <property type="term" value="P:cell-matrix adhesion"/>
    <property type="evidence" value="ECO:0007669"/>
    <property type="project" value="TreeGrafter"/>
</dbReference>
<dbReference type="GO" id="GO:0016020">
    <property type="term" value="C:membrane"/>
    <property type="evidence" value="ECO:0007669"/>
    <property type="project" value="InterPro"/>
</dbReference>
<evidence type="ECO:0000256" key="9">
    <source>
        <dbReference type="ARBA" id="ARBA00036917"/>
    </source>
</evidence>
<evidence type="ECO:0000313" key="13">
    <source>
        <dbReference type="Proteomes" id="UP000694569"/>
    </source>
</evidence>
<dbReference type="GO" id="GO:0060055">
    <property type="term" value="P:angiogenesis involved in wound healing"/>
    <property type="evidence" value="ECO:0007669"/>
    <property type="project" value="TreeGrafter"/>
</dbReference>
<dbReference type="GO" id="GO:0016798">
    <property type="term" value="F:hydrolase activity, acting on glycosyl bonds"/>
    <property type="evidence" value="ECO:0007669"/>
    <property type="project" value="InterPro"/>
</dbReference>
<dbReference type="SUPFAM" id="SSF51445">
    <property type="entry name" value="(Trans)glycosidases"/>
    <property type="match status" value="1"/>
</dbReference>
<dbReference type="Proteomes" id="UP000694569">
    <property type="component" value="Unplaced"/>
</dbReference>
<comment type="subcellular location">
    <subcellularLocation>
        <location evidence="1">Secreted</location>
    </subcellularLocation>
</comment>